<dbReference type="AlphaFoldDB" id="A0A8S1EGI1"/>
<dbReference type="OrthoDB" id="5786296at2759"/>
<organism evidence="1 2">
    <name type="scientific">Caenorhabditis bovis</name>
    <dbReference type="NCBI Taxonomy" id="2654633"/>
    <lineage>
        <taxon>Eukaryota</taxon>
        <taxon>Metazoa</taxon>
        <taxon>Ecdysozoa</taxon>
        <taxon>Nematoda</taxon>
        <taxon>Chromadorea</taxon>
        <taxon>Rhabditida</taxon>
        <taxon>Rhabditina</taxon>
        <taxon>Rhabditomorpha</taxon>
        <taxon>Rhabditoidea</taxon>
        <taxon>Rhabditidae</taxon>
        <taxon>Peloderinae</taxon>
        <taxon>Caenorhabditis</taxon>
    </lineage>
</organism>
<dbReference type="EMBL" id="CADEPM010000003">
    <property type="protein sequence ID" value="CAB3402800.1"/>
    <property type="molecule type" value="Genomic_DNA"/>
</dbReference>
<sequence>MEEASLDDSYKMQSLKAILKSKYPMPLIFVDPVDTKSDEWMKIIWKNRKIEGIAIRNSQETLNESFEEIDVTKPIVNNMFTMIWNSKRQRITHSIITYHMINDGDMARNSRLHKAVTSSLEKKIIPLANRTCRYLDHKSAVYEFNILKEVGFTGIVLRNPNLIELTNKIFK</sequence>
<evidence type="ECO:0000313" key="1">
    <source>
        <dbReference type="EMBL" id="CAB3402800.1"/>
    </source>
</evidence>
<reference evidence="1 2" key="1">
    <citation type="submission" date="2020-04" db="EMBL/GenBank/DDBJ databases">
        <authorList>
            <person name="Laetsch R D."/>
            <person name="Stevens L."/>
            <person name="Kumar S."/>
            <person name="Blaxter L. M."/>
        </authorList>
    </citation>
    <scope>NUCLEOTIDE SEQUENCE [LARGE SCALE GENOMIC DNA]</scope>
</reference>
<proteinExistence type="predicted"/>
<accession>A0A8S1EGI1</accession>
<keyword evidence="2" id="KW-1185">Reference proteome</keyword>
<evidence type="ECO:0000313" key="2">
    <source>
        <dbReference type="Proteomes" id="UP000494206"/>
    </source>
</evidence>
<name>A0A8S1EGI1_9PELO</name>
<protein>
    <submittedName>
        <fullName evidence="1">Uncharacterized protein</fullName>
    </submittedName>
</protein>
<gene>
    <name evidence="1" type="ORF">CBOVIS_LOCUS5366</name>
</gene>
<comment type="caution">
    <text evidence="1">The sequence shown here is derived from an EMBL/GenBank/DDBJ whole genome shotgun (WGS) entry which is preliminary data.</text>
</comment>
<dbReference type="Proteomes" id="UP000494206">
    <property type="component" value="Unassembled WGS sequence"/>
</dbReference>